<dbReference type="Proteomes" id="UP001312865">
    <property type="component" value="Unassembled WGS sequence"/>
</dbReference>
<keyword evidence="2 4" id="KW-0548">Nucleotidyltransferase</keyword>
<evidence type="ECO:0000256" key="1">
    <source>
        <dbReference type="ARBA" id="ARBA00022679"/>
    </source>
</evidence>
<protein>
    <submittedName>
        <fullName evidence="4">Adenylyltransferase/cytidyltransferase family protein</fullName>
    </submittedName>
</protein>
<gene>
    <name evidence="4" type="ORF">WAK64_10035</name>
</gene>
<organism evidence="4 5">
    <name type="scientific">Bacillus spongiae</name>
    <dbReference type="NCBI Taxonomy" id="2683610"/>
    <lineage>
        <taxon>Bacteria</taxon>
        <taxon>Bacillati</taxon>
        <taxon>Bacillota</taxon>
        <taxon>Bacilli</taxon>
        <taxon>Bacillales</taxon>
        <taxon>Bacillaceae</taxon>
        <taxon>Bacillus</taxon>
    </lineage>
</organism>
<keyword evidence="1" id="KW-0808">Transferase</keyword>
<dbReference type="NCBIfam" id="TIGR00125">
    <property type="entry name" value="cyt_tran_rel"/>
    <property type="match status" value="1"/>
</dbReference>
<proteinExistence type="predicted"/>
<dbReference type="RefSeq" id="WP_336586834.1">
    <property type="nucleotide sequence ID" value="NZ_JBBAXC010000007.1"/>
</dbReference>
<evidence type="ECO:0000256" key="2">
    <source>
        <dbReference type="ARBA" id="ARBA00022695"/>
    </source>
</evidence>
<dbReference type="InterPro" id="IPR050385">
    <property type="entry name" value="Archaeal_FAD_synthase"/>
</dbReference>
<dbReference type="GO" id="GO:0016779">
    <property type="term" value="F:nucleotidyltransferase activity"/>
    <property type="evidence" value="ECO:0007669"/>
    <property type="project" value="UniProtKB-KW"/>
</dbReference>
<evidence type="ECO:0000313" key="5">
    <source>
        <dbReference type="Proteomes" id="UP001312865"/>
    </source>
</evidence>
<dbReference type="InterPro" id="IPR014729">
    <property type="entry name" value="Rossmann-like_a/b/a_fold"/>
</dbReference>
<keyword evidence="5" id="KW-1185">Reference proteome</keyword>
<accession>A0ABU8HDG7</accession>
<evidence type="ECO:0000259" key="3">
    <source>
        <dbReference type="Pfam" id="PF01467"/>
    </source>
</evidence>
<dbReference type="SUPFAM" id="SSF52374">
    <property type="entry name" value="Nucleotidylyl transferase"/>
    <property type="match status" value="1"/>
</dbReference>
<feature type="domain" description="Cytidyltransferase-like" evidence="3">
    <location>
        <begin position="8"/>
        <end position="133"/>
    </location>
</feature>
<dbReference type="Pfam" id="PF01467">
    <property type="entry name" value="CTP_transf_like"/>
    <property type="match status" value="1"/>
</dbReference>
<dbReference type="InterPro" id="IPR004821">
    <property type="entry name" value="Cyt_trans-like"/>
</dbReference>
<dbReference type="PANTHER" id="PTHR43793:SF1">
    <property type="entry name" value="FAD SYNTHASE"/>
    <property type="match status" value="1"/>
</dbReference>
<dbReference type="EMBL" id="JBBAXC010000007">
    <property type="protein sequence ID" value="MEI5907395.1"/>
    <property type="molecule type" value="Genomic_DNA"/>
</dbReference>
<comment type="caution">
    <text evidence="4">The sequence shown here is derived from an EMBL/GenBank/DDBJ whole genome shotgun (WGS) entry which is preliminary data.</text>
</comment>
<name>A0ABU8HDG7_9BACI</name>
<sequence length="147" mass="17167">MDIKKIGYTTGVFDMFHVGHLNLIKRAKEQCDYLIVGVTTDELVSYKNKKAIIPHKERMEIVENIKYVDQVVPQVNMNKMEAWKKYNFDVMFVGSDWKGTEKWNEYEKQFASIGVDIIYFPYTKGTSSTQLRETLEKIKNIEIAATK</sequence>
<dbReference type="Gene3D" id="3.40.50.620">
    <property type="entry name" value="HUPs"/>
    <property type="match status" value="1"/>
</dbReference>
<reference evidence="4 5" key="1">
    <citation type="journal article" date="2018" name="J. Microbiol.">
        <title>Bacillus spongiae sp. nov., isolated from sponge of Jeju Island.</title>
        <authorList>
            <person name="Lee G.E."/>
            <person name="Im W.T."/>
            <person name="Park J.S."/>
        </authorList>
    </citation>
    <scope>NUCLEOTIDE SEQUENCE [LARGE SCALE GENOMIC DNA]</scope>
    <source>
        <strain evidence="4 5">135PIL107-10</strain>
    </source>
</reference>
<dbReference type="PANTHER" id="PTHR43793">
    <property type="entry name" value="FAD SYNTHASE"/>
    <property type="match status" value="1"/>
</dbReference>
<evidence type="ECO:0000313" key="4">
    <source>
        <dbReference type="EMBL" id="MEI5907395.1"/>
    </source>
</evidence>